<dbReference type="CDD" id="cd17358">
    <property type="entry name" value="MFS_GLUT6_8_Class3_like"/>
    <property type="match status" value="1"/>
</dbReference>
<dbReference type="PANTHER" id="PTHR48021:SF1">
    <property type="entry name" value="GH07001P-RELATED"/>
    <property type="match status" value="1"/>
</dbReference>
<dbReference type="InterPro" id="IPR050549">
    <property type="entry name" value="MFS_Trehalose_Transporter"/>
</dbReference>
<feature type="transmembrane region" description="Helical" evidence="8">
    <location>
        <begin position="394"/>
        <end position="411"/>
    </location>
</feature>
<feature type="transmembrane region" description="Helical" evidence="8">
    <location>
        <begin position="119"/>
        <end position="139"/>
    </location>
</feature>
<keyword evidence="6" id="KW-0325">Glycoprotein</keyword>
<keyword evidence="7" id="KW-0813">Transport</keyword>
<feature type="transmembrane region" description="Helical" evidence="8">
    <location>
        <begin position="183"/>
        <end position="201"/>
    </location>
</feature>
<feature type="transmembrane region" description="Helical" evidence="8">
    <location>
        <begin position="426"/>
        <end position="445"/>
    </location>
</feature>
<dbReference type="NCBIfam" id="TIGR00879">
    <property type="entry name" value="SP"/>
    <property type="match status" value="1"/>
</dbReference>
<dbReference type="InterPro" id="IPR003663">
    <property type="entry name" value="Sugar/inositol_transpt"/>
</dbReference>
<evidence type="ECO:0000256" key="8">
    <source>
        <dbReference type="SAM" id="Phobius"/>
    </source>
</evidence>
<reference evidence="10 11" key="1">
    <citation type="submission" date="2018-04" db="EMBL/GenBank/DDBJ databases">
        <title>The genome of golden apple snail Pomacea canaliculata provides insight into stress tolerance and invasive adaptation.</title>
        <authorList>
            <person name="Liu C."/>
            <person name="Liu B."/>
            <person name="Ren Y."/>
            <person name="Zhang Y."/>
            <person name="Wang H."/>
            <person name="Li S."/>
            <person name="Jiang F."/>
            <person name="Yin L."/>
            <person name="Zhang G."/>
            <person name="Qian W."/>
            <person name="Fan W."/>
        </authorList>
    </citation>
    <scope>NUCLEOTIDE SEQUENCE [LARGE SCALE GENOMIC DNA]</scope>
    <source>
        <strain evidence="10">SZHN2017</strain>
        <tissue evidence="10">Muscle</tissue>
    </source>
</reference>
<protein>
    <recommendedName>
        <fullName evidence="9">Major facilitator superfamily (MFS) profile domain-containing protein</fullName>
    </recommendedName>
</protein>
<dbReference type="GO" id="GO:0005886">
    <property type="term" value="C:plasma membrane"/>
    <property type="evidence" value="ECO:0007669"/>
    <property type="project" value="UniProtKB-SubCell"/>
</dbReference>
<dbReference type="Pfam" id="PF00083">
    <property type="entry name" value="Sugar_tr"/>
    <property type="match status" value="1"/>
</dbReference>
<evidence type="ECO:0000313" key="11">
    <source>
        <dbReference type="Proteomes" id="UP000245119"/>
    </source>
</evidence>
<dbReference type="EMBL" id="PZQS01000005">
    <property type="protein sequence ID" value="PVD30239.1"/>
    <property type="molecule type" value="Genomic_DNA"/>
</dbReference>
<evidence type="ECO:0000256" key="3">
    <source>
        <dbReference type="ARBA" id="ARBA00022692"/>
    </source>
</evidence>
<feature type="transmembrane region" description="Helical" evidence="8">
    <location>
        <begin position="151"/>
        <end position="171"/>
    </location>
</feature>
<feature type="transmembrane region" description="Helical" evidence="8">
    <location>
        <begin position="95"/>
        <end position="113"/>
    </location>
</feature>
<feature type="transmembrane region" description="Helical" evidence="8">
    <location>
        <begin position="294"/>
        <end position="315"/>
    </location>
</feature>
<dbReference type="PROSITE" id="PS50850">
    <property type="entry name" value="MFS"/>
    <property type="match status" value="1"/>
</dbReference>
<keyword evidence="5 8" id="KW-0472">Membrane</keyword>
<evidence type="ECO:0000256" key="1">
    <source>
        <dbReference type="ARBA" id="ARBA00004651"/>
    </source>
</evidence>
<dbReference type="PANTHER" id="PTHR48021">
    <property type="match status" value="1"/>
</dbReference>
<proteinExistence type="inferred from homology"/>
<keyword evidence="4 8" id="KW-1133">Transmembrane helix</keyword>
<dbReference type="Gene3D" id="1.20.1250.20">
    <property type="entry name" value="MFS general substrate transporter like domains"/>
    <property type="match status" value="1"/>
</dbReference>
<comment type="similarity">
    <text evidence="7">Belongs to the major facilitator superfamily. Sugar transporter (TC 2.A.1.1) family.</text>
</comment>
<dbReference type="PROSITE" id="PS00217">
    <property type="entry name" value="SUGAR_TRANSPORT_2"/>
    <property type="match status" value="1"/>
</dbReference>
<dbReference type="STRING" id="400727.A0A2T7P9Z9"/>
<evidence type="ECO:0000259" key="9">
    <source>
        <dbReference type="PROSITE" id="PS50850"/>
    </source>
</evidence>
<dbReference type="AlphaFoldDB" id="A0A2T7P9Z9"/>
<comment type="caution">
    <text evidence="10">The sequence shown here is derived from an EMBL/GenBank/DDBJ whole genome shotgun (WGS) entry which is preliminary data.</text>
</comment>
<feature type="transmembrane region" description="Helical" evidence="8">
    <location>
        <begin position="65"/>
        <end position="86"/>
    </location>
</feature>
<organism evidence="10 11">
    <name type="scientific">Pomacea canaliculata</name>
    <name type="common">Golden apple snail</name>
    <dbReference type="NCBI Taxonomy" id="400727"/>
    <lineage>
        <taxon>Eukaryota</taxon>
        <taxon>Metazoa</taxon>
        <taxon>Spiralia</taxon>
        <taxon>Lophotrochozoa</taxon>
        <taxon>Mollusca</taxon>
        <taxon>Gastropoda</taxon>
        <taxon>Caenogastropoda</taxon>
        <taxon>Architaenioglossa</taxon>
        <taxon>Ampullarioidea</taxon>
        <taxon>Ampullariidae</taxon>
        <taxon>Pomacea</taxon>
    </lineage>
</organism>
<dbReference type="InterPro" id="IPR005828">
    <property type="entry name" value="MFS_sugar_transport-like"/>
</dbReference>
<keyword evidence="3 8" id="KW-0812">Transmembrane</keyword>
<evidence type="ECO:0000256" key="5">
    <source>
        <dbReference type="ARBA" id="ARBA00023136"/>
    </source>
</evidence>
<feature type="transmembrane region" description="Helical" evidence="8">
    <location>
        <begin position="260"/>
        <end position="282"/>
    </location>
</feature>
<keyword evidence="2" id="KW-1003">Cell membrane</keyword>
<evidence type="ECO:0000256" key="6">
    <source>
        <dbReference type="ARBA" id="ARBA00023180"/>
    </source>
</evidence>
<dbReference type="GO" id="GO:0051119">
    <property type="term" value="F:sugar transmembrane transporter activity"/>
    <property type="evidence" value="ECO:0007669"/>
    <property type="project" value="InterPro"/>
</dbReference>
<dbReference type="InterPro" id="IPR005829">
    <property type="entry name" value="Sugar_transporter_CS"/>
</dbReference>
<dbReference type="Proteomes" id="UP000245119">
    <property type="component" value="Linkage Group LG5"/>
</dbReference>
<dbReference type="SUPFAM" id="SSF103473">
    <property type="entry name" value="MFS general substrate transporter"/>
    <property type="match status" value="1"/>
</dbReference>
<dbReference type="OrthoDB" id="6612291at2759"/>
<feature type="transmembrane region" description="Helical" evidence="8">
    <location>
        <begin position="25"/>
        <end position="45"/>
    </location>
</feature>
<dbReference type="PRINTS" id="PR00171">
    <property type="entry name" value="SUGRTRNSPORT"/>
</dbReference>
<evidence type="ECO:0000256" key="2">
    <source>
        <dbReference type="ARBA" id="ARBA00022475"/>
    </source>
</evidence>
<feature type="transmembrane region" description="Helical" evidence="8">
    <location>
        <begin position="357"/>
        <end position="382"/>
    </location>
</feature>
<dbReference type="FunFam" id="1.20.1250.20:FF:000055">
    <property type="entry name" value="Facilitated trehalose transporter Tret1-2 homolog"/>
    <property type="match status" value="1"/>
</dbReference>
<dbReference type="InterPro" id="IPR044775">
    <property type="entry name" value="MFS_ERD6/Tret1-like"/>
</dbReference>
<feature type="domain" description="Major facilitator superfamily (MFS) profile" evidence="9">
    <location>
        <begin position="28"/>
        <end position="449"/>
    </location>
</feature>
<feature type="transmembrane region" description="Helical" evidence="8">
    <location>
        <begin position="324"/>
        <end position="345"/>
    </location>
</feature>
<comment type="subcellular location">
    <subcellularLocation>
        <location evidence="1">Cell membrane</location>
        <topology evidence="1">Multi-pass membrane protein</topology>
    </subcellularLocation>
</comment>
<evidence type="ECO:0000313" key="10">
    <source>
        <dbReference type="EMBL" id="PVD30239.1"/>
    </source>
</evidence>
<keyword evidence="11" id="KW-1185">Reference proteome</keyword>
<sequence length="468" mass="51187">MADSVIVEISTKPLASKYEGSIKNLVFCTLCACIGALNFGFTIGYSSPAIPTMIKRGVLKPEASGWFGSLMTVGALLGGPFGGYCIEKIGRKKTILLSALPFLVGYGVITSAQEPHHLFIGRFLTGIGSGAVTVCVPMYIAEISTKSKRGVMGSCVQLMIVIGICIAYMLPGVSFEWREMANVGIFLGAVTIIGAFAIPETPRWLLARSKKLEAAQALAAVRDSHADVQDELHDIEEGLDMQEELSWGEFFKRPELKRPLILSIVVMMFQQTSGINAVMFYSTSILETAIQDKAYEGTVIIGFVQVVATLAACLLMDRAGRKKLLVIAGSVMAFTHFLFGLYYRYLFNSTSYKVLSTWFPIVCLTIFIIGFSLGWGPIPMLIMSEIFPSRGKGTAGAIAIFCNWLTAFLVTKEFLTMQAVLGNDGVFYLFSLSCLLSVWFVAKYLPETKGKSLEDIELYFLGRSTLKV</sequence>
<dbReference type="OMA" id="AQSANWF"/>
<name>A0A2T7P9Z9_POMCA</name>
<dbReference type="InterPro" id="IPR036259">
    <property type="entry name" value="MFS_trans_sf"/>
</dbReference>
<dbReference type="PROSITE" id="PS00216">
    <property type="entry name" value="SUGAR_TRANSPORT_1"/>
    <property type="match status" value="1"/>
</dbReference>
<dbReference type="InterPro" id="IPR020846">
    <property type="entry name" value="MFS_dom"/>
</dbReference>
<accession>A0A2T7P9Z9</accession>
<gene>
    <name evidence="10" type="ORF">C0Q70_09501</name>
</gene>
<evidence type="ECO:0000256" key="7">
    <source>
        <dbReference type="RuleBase" id="RU003346"/>
    </source>
</evidence>
<evidence type="ECO:0000256" key="4">
    <source>
        <dbReference type="ARBA" id="ARBA00022989"/>
    </source>
</evidence>